<comment type="caution">
    <text evidence="2">The sequence shown here is derived from an EMBL/GenBank/DDBJ whole genome shotgun (WGS) entry which is preliminary data.</text>
</comment>
<dbReference type="AlphaFoldDB" id="A0A371I3P8"/>
<proteinExistence type="predicted"/>
<dbReference type="OrthoDB" id="8048545at2759"/>
<dbReference type="InterPro" id="IPR043502">
    <property type="entry name" value="DNA/RNA_pol_sf"/>
</dbReference>
<dbReference type="STRING" id="157652.A0A371I3P8"/>
<dbReference type="SUPFAM" id="SSF56672">
    <property type="entry name" value="DNA/RNA polymerases"/>
    <property type="match status" value="1"/>
</dbReference>
<evidence type="ECO:0000313" key="3">
    <source>
        <dbReference type="Proteomes" id="UP000257109"/>
    </source>
</evidence>
<gene>
    <name evidence="2" type="ORF">CR513_05953</name>
</gene>
<evidence type="ECO:0000313" key="2">
    <source>
        <dbReference type="EMBL" id="RDY09661.1"/>
    </source>
</evidence>
<dbReference type="Proteomes" id="UP000257109">
    <property type="component" value="Unassembled WGS sequence"/>
</dbReference>
<organism evidence="2 3">
    <name type="scientific">Mucuna pruriens</name>
    <name type="common">Velvet bean</name>
    <name type="synonym">Dolichos pruriens</name>
    <dbReference type="NCBI Taxonomy" id="157652"/>
    <lineage>
        <taxon>Eukaryota</taxon>
        <taxon>Viridiplantae</taxon>
        <taxon>Streptophyta</taxon>
        <taxon>Embryophyta</taxon>
        <taxon>Tracheophyta</taxon>
        <taxon>Spermatophyta</taxon>
        <taxon>Magnoliopsida</taxon>
        <taxon>eudicotyledons</taxon>
        <taxon>Gunneridae</taxon>
        <taxon>Pentapetalae</taxon>
        <taxon>rosids</taxon>
        <taxon>fabids</taxon>
        <taxon>Fabales</taxon>
        <taxon>Fabaceae</taxon>
        <taxon>Papilionoideae</taxon>
        <taxon>50 kb inversion clade</taxon>
        <taxon>NPAAA clade</taxon>
        <taxon>indigoferoid/millettioid clade</taxon>
        <taxon>Phaseoleae</taxon>
        <taxon>Mucuna</taxon>
    </lineage>
</organism>
<feature type="domain" description="Reverse transcriptase Ty1/copia-type" evidence="1">
    <location>
        <begin position="1"/>
        <end position="95"/>
    </location>
</feature>
<dbReference type="Pfam" id="PF07727">
    <property type="entry name" value="RVT_2"/>
    <property type="match status" value="1"/>
</dbReference>
<dbReference type="InterPro" id="IPR013103">
    <property type="entry name" value="RVT_2"/>
</dbReference>
<dbReference type="EMBL" id="QJKJ01000995">
    <property type="protein sequence ID" value="RDY09661.1"/>
    <property type="molecule type" value="Genomic_DNA"/>
</dbReference>
<reference evidence="2" key="1">
    <citation type="submission" date="2018-05" db="EMBL/GenBank/DDBJ databases">
        <title>Draft genome of Mucuna pruriens seed.</title>
        <authorList>
            <person name="Nnadi N.E."/>
            <person name="Vos R."/>
            <person name="Hasami M.H."/>
            <person name="Devisetty U.K."/>
            <person name="Aguiy J.C."/>
        </authorList>
    </citation>
    <scope>NUCLEOTIDE SEQUENCE [LARGE SCALE GENOMIC DNA]</scope>
    <source>
        <strain evidence="2">JCA_2017</strain>
    </source>
</reference>
<protein>
    <recommendedName>
        <fullName evidence="1">Reverse transcriptase Ty1/copia-type domain-containing protein</fullName>
    </recommendedName>
</protein>
<sequence>MHQLDVKFAFLNSPLEEEVYMLQPQGFVVKGEENKAPRAWNRRIDSSLSQIGFKKCTSKHGVHKEDMKSEKLIVCLYVDDLLITGNNEKAIVDFK</sequence>
<name>A0A371I3P8_MUCPR</name>
<keyword evidence="3" id="KW-1185">Reference proteome</keyword>
<evidence type="ECO:0000259" key="1">
    <source>
        <dbReference type="Pfam" id="PF07727"/>
    </source>
</evidence>
<accession>A0A371I3P8</accession>
<feature type="non-terminal residue" evidence="2">
    <location>
        <position position="1"/>
    </location>
</feature>